<dbReference type="GO" id="GO:0019305">
    <property type="term" value="P:dTDP-rhamnose biosynthetic process"/>
    <property type="evidence" value="ECO:0007669"/>
    <property type="project" value="TreeGrafter"/>
</dbReference>
<evidence type="ECO:0000313" key="10">
    <source>
        <dbReference type="EMBL" id="OZI32635.1"/>
    </source>
</evidence>
<dbReference type="GO" id="GO:0005829">
    <property type="term" value="C:cytosol"/>
    <property type="evidence" value="ECO:0007669"/>
    <property type="project" value="TreeGrafter"/>
</dbReference>
<evidence type="ECO:0000256" key="9">
    <source>
        <dbReference type="PIRSR" id="PIRSR600888-3"/>
    </source>
</evidence>
<dbReference type="RefSeq" id="WP_094827635.1">
    <property type="nucleotide sequence ID" value="NZ_NEVL01000004.1"/>
</dbReference>
<dbReference type="SUPFAM" id="SSF51182">
    <property type="entry name" value="RmlC-like cupins"/>
    <property type="match status" value="1"/>
</dbReference>
<dbReference type="Proteomes" id="UP000217005">
    <property type="component" value="Unassembled WGS sequence"/>
</dbReference>
<dbReference type="EC" id="5.1.3.13" evidence="3"/>
<comment type="caution">
    <text evidence="10">The sequence shown here is derived from an EMBL/GenBank/DDBJ whole genome shotgun (WGS) entry which is preliminary data.</text>
</comment>
<dbReference type="CDD" id="cd00438">
    <property type="entry name" value="cupin_RmlC"/>
    <property type="match status" value="1"/>
</dbReference>
<name>A0A261S626_9BORD</name>
<dbReference type="PANTHER" id="PTHR21047:SF2">
    <property type="entry name" value="THYMIDINE DIPHOSPHO-4-KETO-RHAMNOSE 3,5-EPIMERASE"/>
    <property type="match status" value="1"/>
</dbReference>
<dbReference type="Gene3D" id="2.60.120.10">
    <property type="entry name" value="Jelly Rolls"/>
    <property type="match status" value="1"/>
</dbReference>
<reference evidence="10 11" key="1">
    <citation type="submission" date="2017-05" db="EMBL/GenBank/DDBJ databases">
        <title>Complete and WGS of Bordetella genogroups.</title>
        <authorList>
            <person name="Spilker T."/>
            <person name="LiPuma J."/>
        </authorList>
    </citation>
    <scope>NUCLEOTIDE SEQUENCE [LARGE SCALE GENOMIC DNA]</scope>
    <source>
        <strain evidence="10 11">AU17610</strain>
    </source>
</reference>
<protein>
    <recommendedName>
        <fullName evidence="4">dTDP-4-dehydrorhamnose 3,5-epimerase</fullName>
        <ecNumber evidence="3">5.1.3.13</ecNumber>
    </recommendedName>
    <alternativeName>
        <fullName evidence="6">Thymidine diphospho-4-keto-rhamnose 3,5-epimerase</fullName>
    </alternativeName>
    <alternativeName>
        <fullName evidence="5">dTDP-4-keto-6-deoxyglucose 3,5-epimerase</fullName>
    </alternativeName>
    <alternativeName>
        <fullName evidence="7">dTDP-6-deoxy-D-xylo-4-hexulose 3,5-epimerase</fullName>
    </alternativeName>
</protein>
<feature type="active site" description="Proton donor" evidence="8">
    <location>
        <position position="134"/>
    </location>
</feature>
<accession>A0A261S626</accession>
<dbReference type="GO" id="GO:0000271">
    <property type="term" value="P:polysaccharide biosynthetic process"/>
    <property type="evidence" value="ECO:0007669"/>
    <property type="project" value="TreeGrafter"/>
</dbReference>
<dbReference type="InterPro" id="IPR000888">
    <property type="entry name" value="RmlC-like"/>
</dbReference>
<evidence type="ECO:0000256" key="1">
    <source>
        <dbReference type="ARBA" id="ARBA00001298"/>
    </source>
</evidence>
<feature type="active site" description="Proton acceptor" evidence="8">
    <location>
        <position position="64"/>
    </location>
</feature>
<gene>
    <name evidence="10" type="ORF">CEG14_17140</name>
</gene>
<evidence type="ECO:0000256" key="2">
    <source>
        <dbReference type="ARBA" id="ARBA00001997"/>
    </source>
</evidence>
<dbReference type="GO" id="GO:0008830">
    <property type="term" value="F:dTDP-4-dehydrorhamnose 3,5-epimerase activity"/>
    <property type="evidence" value="ECO:0007669"/>
    <property type="project" value="UniProtKB-EC"/>
</dbReference>
<dbReference type="PANTHER" id="PTHR21047">
    <property type="entry name" value="DTDP-6-DEOXY-D-GLUCOSE-3,5 EPIMERASE"/>
    <property type="match status" value="1"/>
</dbReference>
<dbReference type="OrthoDB" id="9800680at2"/>
<organism evidence="10 11">
    <name type="scientific">Bordetella genomosp. 1</name>
    <dbReference type="NCBI Taxonomy" id="1395607"/>
    <lineage>
        <taxon>Bacteria</taxon>
        <taxon>Pseudomonadati</taxon>
        <taxon>Pseudomonadota</taxon>
        <taxon>Betaproteobacteria</taxon>
        <taxon>Burkholderiales</taxon>
        <taxon>Alcaligenaceae</taxon>
        <taxon>Bordetella</taxon>
    </lineage>
</organism>
<evidence type="ECO:0000256" key="5">
    <source>
        <dbReference type="ARBA" id="ARBA00029758"/>
    </source>
</evidence>
<evidence type="ECO:0000256" key="7">
    <source>
        <dbReference type="ARBA" id="ARBA00033311"/>
    </source>
</evidence>
<comment type="function">
    <text evidence="2">Catalyzes the epimerization of the C3' and C5'positions of dTDP-6-deoxy-D-xylo-4-hexulose, forming dTDP-6-deoxy-L-lyxo-4-hexulose.</text>
</comment>
<evidence type="ECO:0000256" key="6">
    <source>
        <dbReference type="ARBA" id="ARBA00031424"/>
    </source>
</evidence>
<dbReference type="Pfam" id="PF00908">
    <property type="entry name" value="dTDP_sugar_isom"/>
    <property type="match status" value="1"/>
</dbReference>
<proteinExistence type="predicted"/>
<dbReference type="InterPro" id="IPR014710">
    <property type="entry name" value="RmlC-like_jellyroll"/>
</dbReference>
<sequence>MNIVFTDTPLAGLRMARRPRAGDNRGFFSRLFSQADLQSAGWPAPVNQVNHSYTATRGSVRGMHYQHHPHADTKLVQCVRGEVWDVAVDLRRASPTFLQWHAVRLSADNGLGLLIPAGFAHGFQTLTPDAELIYCHSAPYDPASEGALHHRDPRLAIDWPLAVTEVSARDQGHAFLDPGFQGLDP</sequence>
<dbReference type="AlphaFoldDB" id="A0A261S626"/>
<evidence type="ECO:0000256" key="8">
    <source>
        <dbReference type="PIRSR" id="PIRSR600888-1"/>
    </source>
</evidence>
<feature type="site" description="Participates in a stacking interaction with the thymidine ring of dTDP-4-oxo-6-deoxyglucose" evidence="9">
    <location>
        <position position="140"/>
    </location>
</feature>
<dbReference type="EMBL" id="NEVL01000004">
    <property type="protein sequence ID" value="OZI32635.1"/>
    <property type="molecule type" value="Genomic_DNA"/>
</dbReference>
<dbReference type="InterPro" id="IPR011051">
    <property type="entry name" value="RmlC_Cupin_sf"/>
</dbReference>
<evidence type="ECO:0000313" key="11">
    <source>
        <dbReference type="Proteomes" id="UP000217005"/>
    </source>
</evidence>
<comment type="catalytic activity">
    <reaction evidence="1">
        <text>dTDP-4-dehydro-6-deoxy-alpha-D-glucose = dTDP-4-dehydro-beta-L-rhamnose</text>
        <dbReference type="Rhea" id="RHEA:16969"/>
        <dbReference type="ChEBI" id="CHEBI:57649"/>
        <dbReference type="ChEBI" id="CHEBI:62830"/>
        <dbReference type="EC" id="5.1.3.13"/>
    </reaction>
</comment>
<evidence type="ECO:0000256" key="4">
    <source>
        <dbReference type="ARBA" id="ARBA00019595"/>
    </source>
</evidence>
<evidence type="ECO:0000256" key="3">
    <source>
        <dbReference type="ARBA" id="ARBA00012098"/>
    </source>
</evidence>